<dbReference type="AlphaFoldDB" id="A0AAQ2XK47"/>
<evidence type="ECO:0000313" key="2">
    <source>
        <dbReference type="Proteomes" id="UP001222683"/>
    </source>
</evidence>
<reference evidence="1" key="1">
    <citation type="submission" date="2023-02" db="EMBL/GenBank/DDBJ databases">
        <title>Complete genome sequence of Lactobacillus ruminis CACC888 isolated from Pig feces.</title>
        <authorList>
            <person name="Park S."/>
            <person name="Park M.A."/>
            <person name="Kim D.-H."/>
            <person name="Kim Y."/>
        </authorList>
    </citation>
    <scope>NUCLEOTIDE SEQUENCE</scope>
    <source>
        <strain evidence="1">CACC888</strain>
    </source>
</reference>
<gene>
    <name evidence="1" type="ORF">PSR59_08655</name>
</gene>
<sequence>MMKSVENSVAAHLTESLPLTYQALHLAKSIPVTDTLSKMQDLSVNLNEILNKLVDQYRFKKDSA</sequence>
<dbReference type="Proteomes" id="UP001222683">
    <property type="component" value="Chromosome"/>
</dbReference>
<proteinExistence type="predicted"/>
<dbReference type="RefSeq" id="WP_273744843.1">
    <property type="nucleotide sequence ID" value="NZ_CP117692.1"/>
</dbReference>
<organism evidence="1 2">
    <name type="scientific">Ligilactobacillus ruminis</name>
    <dbReference type="NCBI Taxonomy" id="1623"/>
    <lineage>
        <taxon>Bacteria</taxon>
        <taxon>Bacillati</taxon>
        <taxon>Bacillota</taxon>
        <taxon>Bacilli</taxon>
        <taxon>Lactobacillales</taxon>
        <taxon>Lactobacillaceae</taxon>
        <taxon>Ligilactobacillus</taxon>
    </lineage>
</organism>
<evidence type="ECO:0000313" key="1">
    <source>
        <dbReference type="EMBL" id="WDC81695.1"/>
    </source>
</evidence>
<dbReference type="EMBL" id="CP117692">
    <property type="protein sequence ID" value="WDC81695.1"/>
    <property type="molecule type" value="Genomic_DNA"/>
</dbReference>
<name>A0AAQ2XK47_9LACO</name>
<protein>
    <submittedName>
        <fullName evidence="1">Uncharacterized protein</fullName>
    </submittedName>
</protein>
<accession>A0AAQ2XK47</accession>